<organism evidence="12 13">
    <name type="scientific">Nelumbo nucifera</name>
    <name type="common">Sacred lotus</name>
    <dbReference type="NCBI Taxonomy" id="4432"/>
    <lineage>
        <taxon>Eukaryota</taxon>
        <taxon>Viridiplantae</taxon>
        <taxon>Streptophyta</taxon>
        <taxon>Embryophyta</taxon>
        <taxon>Tracheophyta</taxon>
        <taxon>Spermatophyta</taxon>
        <taxon>Magnoliopsida</taxon>
        <taxon>Proteales</taxon>
        <taxon>Nelumbonaceae</taxon>
        <taxon>Nelumbo</taxon>
    </lineage>
</organism>
<feature type="transmembrane region" description="Helical" evidence="10">
    <location>
        <begin position="377"/>
        <end position="401"/>
    </location>
</feature>
<name>A0A822XPD5_NELNU</name>
<dbReference type="CDD" id="cd00038">
    <property type="entry name" value="CAP_ED"/>
    <property type="match status" value="1"/>
</dbReference>
<keyword evidence="4 10" id="KW-0812">Transmembrane</keyword>
<dbReference type="PROSITE" id="PS50042">
    <property type="entry name" value="CNMP_BINDING_3"/>
    <property type="match status" value="1"/>
</dbReference>
<dbReference type="Gene3D" id="1.10.287.630">
    <property type="entry name" value="Helix hairpin bin"/>
    <property type="match status" value="1"/>
</dbReference>
<dbReference type="FunFam" id="2.60.120.10:FF:000063">
    <property type="entry name" value="cyclic nucleotide-gated ion channel 4"/>
    <property type="match status" value="1"/>
</dbReference>
<protein>
    <recommendedName>
        <fullName evidence="11">Cyclic nucleotide-binding domain-containing protein</fullName>
    </recommendedName>
</protein>
<feature type="transmembrane region" description="Helical" evidence="10">
    <location>
        <begin position="174"/>
        <end position="193"/>
    </location>
</feature>
<dbReference type="FunFam" id="1.10.287.630:FF:000003">
    <property type="entry name" value="Cyclic nucleotide-gated ion channel 1"/>
    <property type="match status" value="1"/>
</dbReference>
<sequence length="686" mass="79311">MMMISPQSSLPSLRMSPKIANEEEASYHSHGIDEDEEKEKTSIDWCNRVYGKCRRARGGGWLLGRVLDPRSMWIQEWNRVFLLVSTTSLFVDPLFFYALLISETCMCLFIDGWFAITVTALRCMTDALHVWNMWLQFKMAQRSQAVVMVEDSAKLQNTSARSTALRYLKAKKGFFLDLFILLPVPQIMLWVAIPSLLERGSSAVVMTVFLITFLFQYFPKICYSVCLLRRMQNQSGYIFGTVWWGIALNLISFFVASHAAGACWYLLGLQRATKCLGEQCRATKGCRLSTLACEDPIYYGTRMVIDRERLAWAENKHARSMCIESADNYEYGLYEWTIYLVANASRVEKILLPIFWGLMNLCTFGNLQCSTEWLETVFNIIVIACGLLLVTMLIGNIKVFLHSITSKKQAMQLKMRNVEWWMRRRNLPQGFRQRVRKYERQRWAAMRGVDECQIIRYLPEGLRRDIKYHLCLDLVRQVPLFQHMDDLVLENICDRVKSLIFPKGETITKEGDPVRRMLFIVRGHLQSCQVLRDGVQSCCMLGPGNFSGDELLSWCLKRPFVERLPPSSSTLITLETTEAFALEAEDVRYVTQHFRYTFINEKVKRSARYYSPGWRTGAAVAIQLAWRRYKHRLTLASLSFLRPRRPLSRSSSLGEDRLRLYTAILTAPKPDQDAFSFDSDSIANCL</sequence>
<dbReference type="SUPFAM" id="SSF51206">
    <property type="entry name" value="cAMP-binding domain-like"/>
    <property type="match status" value="1"/>
</dbReference>
<evidence type="ECO:0000256" key="5">
    <source>
        <dbReference type="ARBA" id="ARBA00022989"/>
    </source>
</evidence>
<dbReference type="SUPFAM" id="SSF81324">
    <property type="entry name" value="Voltage-gated potassium channels"/>
    <property type="match status" value="1"/>
</dbReference>
<dbReference type="SMART" id="SM00100">
    <property type="entry name" value="cNMP"/>
    <property type="match status" value="1"/>
</dbReference>
<evidence type="ECO:0000256" key="3">
    <source>
        <dbReference type="ARBA" id="ARBA00010486"/>
    </source>
</evidence>
<dbReference type="GO" id="GO:0016020">
    <property type="term" value="C:membrane"/>
    <property type="evidence" value="ECO:0007669"/>
    <property type="project" value="UniProtKB-SubCell"/>
</dbReference>
<gene>
    <name evidence="12" type="ORF">HUJ06_022239</name>
</gene>
<evidence type="ECO:0000313" key="13">
    <source>
        <dbReference type="Proteomes" id="UP000607653"/>
    </source>
</evidence>
<feature type="transmembrane region" description="Helical" evidence="10">
    <location>
        <begin position="238"/>
        <end position="267"/>
    </location>
</feature>
<keyword evidence="13" id="KW-1185">Reference proteome</keyword>
<keyword evidence="8" id="KW-0813">Transport</keyword>
<dbReference type="Proteomes" id="UP000607653">
    <property type="component" value="Unassembled WGS sequence"/>
</dbReference>
<evidence type="ECO:0000259" key="11">
    <source>
        <dbReference type="PROSITE" id="PS50042"/>
    </source>
</evidence>
<dbReference type="Pfam" id="PF00027">
    <property type="entry name" value="cNMP_binding"/>
    <property type="match status" value="1"/>
</dbReference>
<evidence type="ECO:0000256" key="2">
    <source>
        <dbReference type="ARBA" id="ARBA00004308"/>
    </source>
</evidence>
<feature type="transmembrane region" description="Helical" evidence="10">
    <location>
        <begin position="113"/>
        <end position="134"/>
    </location>
</feature>
<feature type="transmembrane region" description="Helical" evidence="10">
    <location>
        <begin position="80"/>
        <end position="101"/>
    </location>
</feature>
<keyword evidence="9" id="KW-0407">Ion channel</keyword>
<dbReference type="GO" id="GO:0012505">
    <property type="term" value="C:endomembrane system"/>
    <property type="evidence" value="ECO:0007669"/>
    <property type="project" value="UniProtKB-SubCell"/>
</dbReference>
<comment type="caution">
    <text evidence="12">The sequence shown here is derived from an EMBL/GenBank/DDBJ whole genome shotgun (WGS) entry which is preliminary data.</text>
</comment>
<comment type="similarity">
    <text evidence="3">Belongs to the cyclic nucleotide-gated cation channel (TC 1.A.1.5) family.</text>
</comment>
<evidence type="ECO:0000256" key="10">
    <source>
        <dbReference type="SAM" id="Phobius"/>
    </source>
</evidence>
<dbReference type="InterPro" id="IPR018490">
    <property type="entry name" value="cNMP-bd_dom_sf"/>
</dbReference>
<reference evidence="12 13" key="1">
    <citation type="journal article" date="2020" name="Mol. Biol. Evol.">
        <title>Distinct Expression and Methylation Patterns for Genes with Different Fates following a Single Whole-Genome Duplication in Flowering Plants.</title>
        <authorList>
            <person name="Shi T."/>
            <person name="Rahmani R.S."/>
            <person name="Gugger P.F."/>
            <person name="Wang M."/>
            <person name="Li H."/>
            <person name="Zhang Y."/>
            <person name="Li Z."/>
            <person name="Wang Q."/>
            <person name="Van de Peer Y."/>
            <person name="Marchal K."/>
            <person name="Chen J."/>
        </authorList>
    </citation>
    <scope>NUCLEOTIDE SEQUENCE [LARGE SCALE GENOMIC DNA]</scope>
    <source>
        <tissue evidence="12">Leaf</tissue>
    </source>
</reference>
<evidence type="ECO:0000256" key="1">
    <source>
        <dbReference type="ARBA" id="ARBA00004141"/>
    </source>
</evidence>
<evidence type="ECO:0000256" key="7">
    <source>
        <dbReference type="ARBA" id="ARBA00023136"/>
    </source>
</evidence>
<evidence type="ECO:0000313" key="12">
    <source>
        <dbReference type="EMBL" id="DAD20776.1"/>
    </source>
</evidence>
<evidence type="ECO:0000256" key="6">
    <source>
        <dbReference type="ARBA" id="ARBA00023065"/>
    </source>
</evidence>
<proteinExistence type="inferred from homology"/>
<accession>A0A822XPD5</accession>
<keyword evidence="5 10" id="KW-1133">Transmembrane helix</keyword>
<dbReference type="PANTHER" id="PTHR45651:SF14">
    <property type="entry name" value="CYCLIC NUCLEOTIDE-GATED ION CHANNEL 4"/>
    <property type="match status" value="1"/>
</dbReference>
<dbReference type="Gene3D" id="2.60.120.10">
    <property type="entry name" value="Jelly Rolls"/>
    <property type="match status" value="1"/>
</dbReference>
<evidence type="ECO:0000256" key="4">
    <source>
        <dbReference type="ARBA" id="ARBA00022692"/>
    </source>
</evidence>
<evidence type="ECO:0000256" key="8">
    <source>
        <dbReference type="ARBA" id="ARBA00023286"/>
    </source>
</evidence>
<comment type="subcellular location">
    <subcellularLocation>
        <location evidence="2">Endomembrane system</location>
    </subcellularLocation>
    <subcellularLocation>
        <location evidence="1">Membrane</location>
        <topology evidence="1">Multi-pass membrane protein</topology>
    </subcellularLocation>
</comment>
<dbReference type="InterPro" id="IPR014710">
    <property type="entry name" value="RmlC-like_jellyroll"/>
</dbReference>
<keyword evidence="6" id="KW-0406">Ion transport</keyword>
<dbReference type="InterPro" id="IPR000595">
    <property type="entry name" value="cNMP-bd_dom"/>
</dbReference>
<dbReference type="AlphaFoldDB" id="A0A822XPD5"/>
<feature type="domain" description="Cyclic nucleotide-binding" evidence="11">
    <location>
        <begin position="480"/>
        <end position="590"/>
    </location>
</feature>
<dbReference type="PANTHER" id="PTHR45651">
    <property type="entry name" value="CYCLIC NUCLEOTIDE-GATED ION CHANNEL 15-RELATED-RELATED"/>
    <property type="match status" value="1"/>
</dbReference>
<evidence type="ECO:0000256" key="9">
    <source>
        <dbReference type="ARBA" id="ARBA00023303"/>
    </source>
</evidence>
<dbReference type="EMBL" id="DUZY01000001">
    <property type="protein sequence ID" value="DAD20776.1"/>
    <property type="molecule type" value="Genomic_DNA"/>
</dbReference>
<keyword evidence="7 10" id="KW-0472">Membrane</keyword>
<dbReference type="GO" id="GO:0034220">
    <property type="term" value="P:monoatomic ion transmembrane transport"/>
    <property type="evidence" value="ECO:0007669"/>
    <property type="project" value="UniProtKB-KW"/>
</dbReference>
<feature type="transmembrane region" description="Helical" evidence="10">
    <location>
        <begin position="199"/>
        <end position="218"/>
    </location>
</feature>
<keyword evidence="8" id="KW-1071">Ligand-gated ion channel</keyword>